<comment type="similarity">
    <text evidence="1 9 10">Belongs to the peptidase A8 family.</text>
</comment>
<keyword evidence="3 9" id="KW-0645">Protease</keyword>
<keyword evidence="6 9" id="KW-0378">Hydrolase</keyword>
<dbReference type="GO" id="GO:0004190">
    <property type="term" value="F:aspartic-type endopeptidase activity"/>
    <property type="evidence" value="ECO:0007669"/>
    <property type="project" value="UniProtKB-UniRule"/>
</dbReference>
<feature type="transmembrane region" description="Helical" evidence="9">
    <location>
        <begin position="106"/>
        <end position="125"/>
    </location>
</feature>
<evidence type="ECO:0000256" key="6">
    <source>
        <dbReference type="ARBA" id="ARBA00022801"/>
    </source>
</evidence>
<gene>
    <name evidence="9" type="primary">lspA</name>
    <name evidence="11" type="ORF">N47_E49010</name>
</gene>
<keyword evidence="11" id="KW-0449">Lipoprotein</keyword>
<dbReference type="PANTHER" id="PTHR33695">
    <property type="entry name" value="LIPOPROTEIN SIGNAL PEPTIDASE"/>
    <property type="match status" value="1"/>
</dbReference>
<proteinExistence type="inferred from homology"/>
<evidence type="ECO:0000256" key="3">
    <source>
        <dbReference type="ARBA" id="ARBA00022670"/>
    </source>
</evidence>
<feature type="transmembrane region" description="Helical" evidence="9">
    <location>
        <begin position="145"/>
        <end position="169"/>
    </location>
</feature>
<keyword evidence="2 9" id="KW-1003">Cell membrane</keyword>
<reference evidence="11" key="1">
    <citation type="journal article" date="2011" name="Environ. Microbiol.">
        <title>Genomic insights into the metabolic potential of the polycyclic aromatic hydrocarbon degrading sulfate-reducing Deltaproteobacterium N47.</title>
        <authorList>
            <person name="Bergmann F."/>
            <person name="Selesi D."/>
            <person name="Weinmaier T."/>
            <person name="Tischler P."/>
            <person name="Rattei T."/>
            <person name="Meckenstock R.U."/>
        </authorList>
    </citation>
    <scope>NUCLEOTIDE SEQUENCE</scope>
</reference>
<keyword evidence="4 9" id="KW-0812">Transmembrane</keyword>
<dbReference type="HAMAP" id="MF_00161">
    <property type="entry name" value="LspA"/>
    <property type="match status" value="1"/>
</dbReference>
<dbReference type="EC" id="3.4.23.36" evidence="9"/>
<evidence type="ECO:0000256" key="8">
    <source>
        <dbReference type="ARBA" id="ARBA00023136"/>
    </source>
</evidence>
<feature type="active site" evidence="9">
    <location>
        <position position="153"/>
    </location>
</feature>
<dbReference type="UniPathway" id="UPA00665"/>
<accession>E1YJD5</accession>
<keyword evidence="8 9" id="KW-0472">Membrane</keyword>
<comment type="subcellular location">
    <subcellularLocation>
        <location evidence="9">Cell membrane</location>
        <topology evidence="9">Multi-pass membrane protein</topology>
    </subcellularLocation>
</comment>
<sequence length="171" mass="19356">MRFAEIGKKSEVRLFENKYLKLIFIAGIVILLDQATKIIVLKYMPLYHSISIIPGFFNLTHIHNPGGAFGFLAGQSPFVRKLAFIVVSFLALCFILYFYRVTPRKYPMLATALALIFGGAAGNLVDRIRFGKVVDFLDIYIRNLHWPAFNIADSAISIGMCILLFHILLKK</sequence>
<evidence type="ECO:0000256" key="1">
    <source>
        <dbReference type="ARBA" id="ARBA00006139"/>
    </source>
</evidence>
<comment type="pathway">
    <text evidence="9">Protein modification; lipoprotein biosynthesis (signal peptide cleavage).</text>
</comment>
<comment type="function">
    <text evidence="9">This protein specifically catalyzes the removal of signal peptides from prolipoproteins.</text>
</comment>
<dbReference type="AlphaFoldDB" id="E1YJD5"/>
<evidence type="ECO:0000256" key="5">
    <source>
        <dbReference type="ARBA" id="ARBA00022750"/>
    </source>
</evidence>
<protein>
    <recommendedName>
        <fullName evidence="9">Lipoprotein signal peptidase</fullName>
        <ecNumber evidence="9">3.4.23.36</ecNumber>
    </recommendedName>
    <alternativeName>
        <fullName evidence="9">Prolipoprotein signal peptidase</fullName>
    </alternativeName>
    <alternativeName>
        <fullName evidence="9">Signal peptidase II</fullName>
        <shortName evidence="9">SPase II</shortName>
    </alternativeName>
</protein>
<evidence type="ECO:0000313" key="11">
    <source>
        <dbReference type="EMBL" id="CBX31389.1"/>
    </source>
</evidence>
<dbReference type="EMBL" id="FR695877">
    <property type="protein sequence ID" value="CBX31389.1"/>
    <property type="molecule type" value="Genomic_DNA"/>
</dbReference>
<evidence type="ECO:0000256" key="2">
    <source>
        <dbReference type="ARBA" id="ARBA00022475"/>
    </source>
</evidence>
<feature type="transmembrane region" description="Helical" evidence="9">
    <location>
        <begin position="82"/>
        <end position="99"/>
    </location>
</feature>
<dbReference type="InterPro" id="IPR001872">
    <property type="entry name" value="Peptidase_A8"/>
</dbReference>
<comment type="catalytic activity">
    <reaction evidence="9">
        <text>Release of signal peptides from bacterial membrane prolipoproteins. Hydrolyzes -Xaa-Yaa-Zaa-|-(S,diacylglyceryl)Cys-, in which Xaa is hydrophobic (preferably Leu), and Yaa (Ala or Ser) and Zaa (Gly or Ala) have small, neutral side chains.</text>
        <dbReference type="EC" id="3.4.23.36"/>
    </reaction>
</comment>
<feature type="transmembrane region" description="Helical" evidence="9">
    <location>
        <begin position="20"/>
        <end position="40"/>
    </location>
</feature>
<keyword evidence="7 9" id="KW-1133">Transmembrane helix</keyword>
<keyword evidence="5 9" id="KW-0064">Aspartyl protease</keyword>
<dbReference type="GO" id="GO:0005886">
    <property type="term" value="C:plasma membrane"/>
    <property type="evidence" value="ECO:0007669"/>
    <property type="project" value="UniProtKB-SubCell"/>
</dbReference>
<dbReference type="Pfam" id="PF01252">
    <property type="entry name" value="Peptidase_A8"/>
    <property type="match status" value="1"/>
</dbReference>
<evidence type="ECO:0000256" key="9">
    <source>
        <dbReference type="HAMAP-Rule" id="MF_00161"/>
    </source>
</evidence>
<feature type="active site" evidence="9">
    <location>
        <position position="135"/>
    </location>
</feature>
<organism evidence="11">
    <name type="scientific">uncultured Desulfobacterium sp</name>
    <dbReference type="NCBI Taxonomy" id="201089"/>
    <lineage>
        <taxon>Bacteria</taxon>
        <taxon>Pseudomonadati</taxon>
        <taxon>Thermodesulfobacteriota</taxon>
        <taxon>Desulfobacteria</taxon>
        <taxon>Desulfobacterales</taxon>
        <taxon>Desulfobacteriaceae</taxon>
        <taxon>Desulfobacterium</taxon>
        <taxon>environmental samples</taxon>
    </lineage>
</organism>
<evidence type="ECO:0000256" key="10">
    <source>
        <dbReference type="RuleBase" id="RU004181"/>
    </source>
</evidence>
<evidence type="ECO:0000256" key="7">
    <source>
        <dbReference type="ARBA" id="ARBA00022989"/>
    </source>
</evidence>
<dbReference type="PANTHER" id="PTHR33695:SF1">
    <property type="entry name" value="LIPOPROTEIN SIGNAL PEPTIDASE"/>
    <property type="match status" value="1"/>
</dbReference>
<name>E1YJD5_9BACT</name>
<evidence type="ECO:0000256" key="4">
    <source>
        <dbReference type="ARBA" id="ARBA00022692"/>
    </source>
</evidence>
<dbReference type="PRINTS" id="PR00781">
    <property type="entry name" value="LIPOSIGPTASE"/>
</dbReference>
<dbReference type="NCBIfam" id="TIGR00077">
    <property type="entry name" value="lspA"/>
    <property type="match status" value="1"/>
</dbReference>
<dbReference type="GO" id="GO:0006508">
    <property type="term" value="P:proteolysis"/>
    <property type="evidence" value="ECO:0007669"/>
    <property type="project" value="UniProtKB-KW"/>
</dbReference>